<dbReference type="InterPro" id="IPR016461">
    <property type="entry name" value="COMT-like"/>
</dbReference>
<evidence type="ECO:0000259" key="4">
    <source>
        <dbReference type="Pfam" id="PF00891"/>
    </source>
</evidence>
<keyword evidence="2" id="KW-0808">Transferase</keyword>
<evidence type="ECO:0000256" key="3">
    <source>
        <dbReference type="ARBA" id="ARBA00022691"/>
    </source>
</evidence>
<reference evidence="6" key="2">
    <citation type="journal article" date="2022" name="Microbiol. Resour. Announc.">
        <title>Metagenome Sequencing to Explore Phylogenomics of Terrestrial Cyanobacteria.</title>
        <authorList>
            <person name="Ward R.D."/>
            <person name="Stajich J.E."/>
            <person name="Johansen J.R."/>
            <person name="Huntemann M."/>
            <person name="Clum A."/>
            <person name="Foster B."/>
            <person name="Foster B."/>
            <person name="Roux S."/>
            <person name="Palaniappan K."/>
            <person name="Varghese N."/>
            <person name="Mukherjee S."/>
            <person name="Reddy T.B.K."/>
            <person name="Daum C."/>
            <person name="Copeland A."/>
            <person name="Chen I.A."/>
            <person name="Ivanova N.N."/>
            <person name="Kyrpides N.C."/>
            <person name="Shapiro N."/>
            <person name="Eloe-Fadrosh E.A."/>
            <person name="Pietrasiak N."/>
        </authorList>
    </citation>
    <scope>NUCLEOTIDE SEQUENCE</scope>
    <source>
        <strain evidence="6">GSE-NOS-MK-12-04C</strain>
    </source>
</reference>
<dbReference type="Gene3D" id="1.10.10.10">
    <property type="entry name" value="Winged helix-like DNA-binding domain superfamily/Winged helix DNA-binding domain"/>
    <property type="match status" value="1"/>
</dbReference>
<dbReference type="PANTHER" id="PTHR43712:SF2">
    <property type="entry name" value="O-METHYLTRANSFERASE CICE"/>
    <property type="match status" value="1"/>
</dbReference>
<feature type="domain" description="O-methyltransferase C-terminal" evidence="4">
    <location>
        <begin position="141"/>
        <end position="315"/>
    </location>
</feature>
<dbReference type="GO" id="GO:0046983">
    <property type="term" value="F:protein dimerization activity"/>
    <property type="evidence" value="ECO:0007669"/>
    <property type="project" value="InterPro"/>
</dbReference>
<gene>
    <name evidence="6" type="ORF">KME60_23145</name>
</gene>
<reference evidence="6" key="1">
    <citation type="submission" date="2021-05" db="EMBL/GenBank/DDBJ databases">
        <authorList>
            <person name="Pietrasiak N."/>
            <person name="Ward R."/>
            <person name="Stajich J.E."/>
            <person name="Kurbessoian T."/>
        </authorList>
    </citation>
    <scope>NUCLEOTIDE SEQUENCE</scope>
    <source>
        <strain evidence="6">GSE-NOS-MK-12-04C</strain>
    </source>
</reference>
<evidence type="ECO:0000313" key="6">
    <source>
        <dbReference type="EMBL" id="MBW4670228.1"/>
    </source>
</evidence>
<dbReference type="PROSITE" id="PS51683">
    <property type="entry name" value="SAM_OMT_II"/>
    <property type="match status" value="1"/>
</dbReference>
<dbReference type="CDD" id="cd02440">
    <property type="entry name" value="AdoMet_MTases"/>
    <property type="match status" value="1"/>
</dbReference>
<evidence type="ECO:0000259" key="5">
    <source>
        <dbReference type="Pfam" id="PF08100"/>
    </source>
</evidence>
<evidence type="ECO:0000256" key="2">
    <source>
        <dbReference type="ARBA" id="ARBA00022679"/>
    </source>
</evidence>
<keyword evidence="1 6" id="KW-0489">Methyltransferase</keyword>
<proteinExistence type="predicted"/>
<comment type="caution">
    <text evidence="6">The sequence shown here is derived from an EMBL/GenBank/DDBJ whole genome shotgun (WGS) entry which is preliminary data.</text>
</comment>
<dbReference type="InterPro" id="IPR012967">
    <property type="entry name" value="COMT_dimerisation"/>
</dbReference>
<organism evidence="6 7">
    <name type="scientific">Cyanomargarita calcarea GSE-NOS-MK-12-04C</name>
    <dbReference type="NCBI Taxonomy" id="2839659"/>
    <lineage>
        <taxon>Bacteria</taxon>
        <taxon>Bacillati</taxon>
        <taxon>Cyanobacteriota</taxon>
        <taxon>Cyanophyceae</taxon>
        <taxon>Nostocales</taxon>
        <taxon>Cyanomargaritaceae</taxon>
        <taxon>Cyanomargarita</taxon>
    </lineage>
</organism>
<dbReference type="EMBL" id="JAHHGZ010000028">
    <property type="protein sequence ID" value="MBW4670228.1"/>
    <property type="molecule type" value="Genomic_DNA"/>
</dbReference>
<sequence>MRVGIIAENILENLALKLGFVPTPLGETLFGSILVRTIMVGTKVGIFEALASSSLTAQDVARSCGIHPGATSKLLNALVGSKLLCVSGNCYSLSRVARKWLLKESPKSQYDSVLFGLVEAEIITRLEDFIYSGEPLNVHPDFDVSESSSEMRSLYQRGMCSRAKLSAGEVARRIILNKGASQMLDIGGSHGYYSVAICRRYPNLHAVILDLPSAVKQAAPILAEEKMGEQVIHWSGNALTEDLGEDKYDLVFISQLVHHFNESLNRALIQRVVRALRPGGTLVIQELIRREKPDQGGQFGALLDLFFALTSDAGTWTHQEMASWQRDAGLIPQKPIWLRTMPGVGQQIAMKPVKQQFKTLDLIQNLKSQIQNKSEVYK</sequence>
<dbReference type="Gene3D" id="3.40.50.150">
    <property type="entry name" value="Vaccinia Virus protein VP39"/>
    <property type="match status" value="1"/>
</dbReference>
<dbReference type="Pfam" id="PF00891">
    <property type="entry name" value="Methyltransf_2"/>
    <property type="match status" value="1"/>
</dbReference>
<dbReference type="InterPro" id="IPR029063">
    <property type="entry name" value="SAM-dependent_MTases_sf"/>
</dbReference>
<dbReference type="InterPro" id="IPR036390">
    <property type="entry name" value="WH_DNA-bd_sf"/>
</dbReference>
<dbReference type="InterPro" id="IPR001077">
    <property type="entry name" value="COMT_C"/>
</dbReference>
<dbReference type="PANTHER" id="PTHR43712">
    <property type="entry name" value="PUTATIVE (AFU_ORTHOLOGUE AFUA_4G14580)-RELATED"/>
    <property type="match status" value="1"/>
</dbReference>
<name>A0A951UTZ6_9CYAN</name>
<evidence type="ECO:0000256" key="1">
    <source>
        <dbReference type="ARBA" id="ARBA00022603"/>
    </source>
</evidence>
<evidence type="ECO:0000313" key="7">
    <source>
        <dbReference type="Proteomes" id="UP000729701"/>
    </source>
</evidence>
<accession>A0A951UTZ6</accession>
<dbReference type="GO" id="GO:0032259">
    <property type="term" value="P:methylation"/>
    <property type="evidence" value="ECO:0007669"/>
    <property type="project" value="UniProtKB-KW"/>
</dbReference>
<dbReference type="SUPFAM" id="SSF46785">
    <property type="entry name" value="Winged helix' DNA-binding domain"/>
    <property type="match status" value="1"/>
</dbReference>
<keyword evidence="3" id="KW-0949">S-adenosyl-L-methionine</keyword>
<dbReference type="AlphaFoldDB" id="A0A951UTZ6"/>
<dbReference type="Proteomes" id="UP000729701">
    <property type="component" value="Unassembled WGS sequence"/>
</dbReference>
<protein>
    <submittedName>
        <fullName evidence="6">Methyltransferase domain-containing protein</fullName>
    </submittedName>
</protein>
<feature type="domain" description="O-methyltransferase dimerisation" evidence="5">
    <location>
        <begin position="28"/>
        <end position="101"/>
    </location>
</feature>
<dbReference type="SUPFAM" id="SSF53335">
    <property type="entry name" value="S-adenosyl-L-methionine-dependent methyltransferases"/>
    <property type="match status" value="1"/>
</dbReference>
<dbReference type="Pfam" id="PF08100">
    <property type="entry name" value="Dimerisation"/>
    <property type="match status" value="1"/>
</dbReference>
<dbReference type="GO" id="GO:0008171">
    <property type="term" value="F:O-methyltransferase activity"/>
    <property type="evidence" value="ECO:0007669"/>
    <property type="project" value="InterPro"/>
</dbReference>
<dbReference type="InterPro" id="IPR036388">
    <property type="entry name" value="WH-like_DNA-bd_sf"/>
</dbReference>